<sequence length="86" mass="10143">EKDKGITIDNKLHFSGHINKITNKVPRTLNGIERKFRHLDNETFLTLSKAKIRPTFEYASPFGHPICKKKKRRKKTKRKKNKNISK</sequence>
<evidence type="ECO:0000313" key="4">
    <source>
        <dbReference type="Proteomes" id="UP000014760"/>
    </source>
</evidence>
<reference evidence="4" key="1">
    <citation type="submission" date="2012-12" db="EMBL/GenBank/DDBJ databases">
        <authorList>
            <person name="Hellsten U."/>
            <person name="Grimwood J."/>
            <person name="Chapman J.A."/>
            <person name="Shapiro H."/>
            <person name="Aerts A."/>
            <person name="Otillar R.P."/>
            <person name="Terry A.Y."/>
            <person name="Boore J.L."/>
            <person name="Simakov O."/>
            <person name="Marletaz F."/>
            <person name="Cho S.-J."/>
            <person name="Edsinger-Gonzales E."/>
            <person name="Havlak P."/>
            <person name="Kuo D.-H."/>
            <person name="Larsson T."/>
            <person name="Lv J."/>
            <person name="Arendt D."/>
            <person name="Savage R."/>
            <person name="Osoegawa K."/>
            <person name="de Jong P."/>
            <person name="Lindberg D.R."/>
            <person name="Seaver E.C."/>
            <person name="Weisblat D.A."/>
            <person name="Putnam N.H."/>
            <person name="Grigoriev I.V."/>
            <person name="Rokhsar D.S."/>
        </authorList>
    </citation>
    <scope>NUCLEOTIDE SEQUENCE</scope>
    <source>
        <strain evidence="4">I ESC-2004</strain>
    </source>
</reference>
<feature type="region of interest" description="Disordered" evidence="1">
    <location>
        <begin position="67"/>
        <end position="86"/>
    </location>
</feature>
<evidence type="ECO:0000256" key="1">
    <source>
        <dbReference type="SAM" id="MobiDB-lite"/>
    </source>
</evidence>
<protein>
    <submittedName>
        <fullName evidence="2 3">Uncharacterized protein</fullName>
    </submittedName>
</protein>
<dbReference type="EnsemblMetazoa" id="CapteT105829">
    <property type="protein sequence ID" value="CapteP105829"/>
    <property type="gene ID" value="CapteG105829"/>
</dbReference>
<reference evidence="3" key="3">
    <citation type="submission" date="2015-06" db="UniProtKB">
        <authorList>
            <consortium name="EnsemblMetazoa"/>
        </authorList>
    </citation>
    <scope>IDENTIFICATION</scope>
</reference>
<name>R7UUZ6_CAPTE</name>
<keyword evidence="4" id="KW-1185">Reference proteome</keyword>
<evidence type="ECO:0000313" key="3">
    <source>
        <dbReference type="EnsemblMetazoa" id="CapteP105829"/>
    </source>
</evidence>
<reference evidence="2 4" key="2">
    <citation type="journal article" date="2013" name="Nature">
        <title>Insights into bilaterian evolution from three spiralian genomes.</title>
        <authorList>
            <person name="Simakov O."/>
            <person name="Marletaz F."/>
            <person name="Cho S.J."/>
            <person name="Edsinger-Gonzales E."/>
            <person name="Havlak P."/>
            <person name="Hellsten U."/>
            <person name="Kuo D.H."/>
            <person name="Larsson T."/>
            <person name="Lv J."/>
            <person name="Arendt D."/>
            <person name="Savage R."/>
            <person name="Osoegawa K."/>
            <person name="de Jong P."/>
            <person name="Grimwood J."/>
            <person name="Chapman J.A."/>
            <person name="Shapiro H."/>
            <person name="Aerts A."/>
            <person name="Otillar R.P."/>
            <person name="Terry A.Y."/>
            <person name="Boore J.L."/>
            <person name="Grigoriev I.V."/>
            <person name="Lindberg D.R."/>
            <person name="Seaver E.C."/>
            <person name="Weisblat D.A."/>
            <person name="Putnam N.H."/>
            <person name="Rokhsar D.S."/>
        </authorList>
    </citation>
    <scope>NUCLEOTIDE SEQUENCE</scope>
    <source>
        <strain evidence="2 4">I ESC-2004</strain>
    </source>
</reference>
<gene>
    <name evidence="2" type="ORF">CAPTEDRAFT_105829</name>
</gene>
<accession>R7UUZ6</accession>
<evidence type="ECO:0000313" key="2">
    <source>
        <dbReference type="EMBL" id="ELU09968.1"/>
    </source>
</evidence>
<dbReference type="OrthoDB" id="10063886at2759"/>
<proteinExistence type="predicted"/>
<dbReference type="EMBL" id="KB297743">
    <property type="protein sequence ID" value="ELU09968.1"/>
    <property type="molecule type" value="Genomic_DNA"/>
</dbReference>
<dbReference type="AlphaFoldDB" id="R7UUZ6"/>
<feature type="non-terminal residue" evidence="2">
    <location>
        <position position="1"/>
    </location>
</feature>
<dbReference type="Proteomes" id="UP000014760">
    <property type="component" value="Unassembled WGS sequence"/>
</dbReference>
<organism evidence="2">
    <name type="scientific">Capitella teleta</name>
    <name type="common">Polychaete worm</name>
    <dbReference type="NCBI Taxonomy" id="283909"/>
    <lineage>
        <taxon>Eukaryota</taxon>
        <taxon>Metazoa</taxon>
        <taxon>Spiralia</taxon>
        <taxon>Lophotrochozoa</taxon>
        <taxon>Annelida</taxon>
        <taxon>Polychaeta</taxon>
        <taxon>Sedentaria</taxon>
        <taxon>Scolecida</taxon>
        <taxon>Capitellidae</taxon>
        <taxon>Capitella</taxon>
    </lineage>
</organism>
<dbReference type="HOGENOM" id="CLU_000680_22_5_1"/>
<dbReference type="EMBL" id="AMQN01006158">
    <property type="status" value="NOT_ANNOTATED_CDS"/>
    <property type="molecule type" value="Genomic_DNA"/>
</dbReference>